<accession>A0A0U4KJM9</accession>
<dbReference type="Proteomes" id="UP000221715">
    <property type="component" value="Genome"/>
</dbReference>
<name>A0A0U4KJM9_9CAUD</name>
<proteinExistence type="predicted"/>
<sequence length="126" mass="13049">MSIAGYKPSQIRKFLVGIVGALTILLVEVLDQFAAFIPADVAGWVTTGLAFATAVAVFLTKNAKVIDVLDGEQIEGVLVDTTAERITAKLDELISAVKDGGELNVTIEEGDGPGPLGRGGVRPTGV</sequence>
<dbReference type="EMBL" id="KU252585">
    <property type="protein sequence ID" value="ALY07656.1"/>
    <property type="molecule type" value="Genomic_DNA"/>
</dbReference>
<evidence type="ECO:0000313" key="2">
    <source>
        <dbReference type="EMBL" id="ALY07656.1"/>
    </source>
</evidence>
<reference evidence="2 3" key="1">
    <citation type="submission" date="2015-12" db="EMBL/GenBank/DDBJ databases">
        <authorList>
            <person name="Pope W.H."/>
            <person name="Montgomery M.T."/>
            <person name="Garlena R.A."/>
            <person name="Russell D.A."/>
            <person name="Jacobs-Sera D."/>
            <person name="Hendrix R.W."/>
            <person name="Hatfull G.F."/>
        </authorList>
    </citation>
    <scope>NUCLEOTIDE SEQUENCE [LARGE SCALE GENOMIC DNA]</scope>
</reference>
<evidence type="ECO:0000256" key="1">
    <source>
        <dbReference type="SAM" id="Phobius"/>
    </source>
</evidence>
<protein>
    <submittedName>
        <fullName evidence="2">Uncharacterized protein</fullName>
    </submittedName>
</protein>
<evidence type="ECO:0000313" key="3">
    <source>
        <dbReference type="Proteomes" id="UP000221715"/>
    </source>
</evidence>
<keyword evidence="3" id="KW-1185">Reference proteome</keyword>
<dbReference type="RefSeq" id="YP_010654883.1">
    <property type="nucleotide sequence ID" value="NC_070817.1"/>
</dbReference>
<keyword evidence="1" id="KW-0812">Transmembrane</keyword>
<feature type="transmembrane region" description="Helical" evidence="1">
    <location>
        <begin position="14"/>
        <end position="35"/>
    </location>
</feature>
<dbReference type="KEGG" id="vg:77930737"/>
<feature type="transmembrane region" description="Helical" evidence="1">
    <location>
        <begin position="41"/>
        <end position="59"/>
    </location>
</feature>
<dbReference type="GeneID" id="77930737"/>
<gene>
    <name evidence="2" type="primary">22</name>
    <name evidence="2" type="ORF">PBI_HOWE_22</name>
</gene>
<keyword evidence="1" id="KW-1133">Transmembrane helix</keyword>
<organism evidence="2 3">
    <name type="scientific">Gordonia phage Howe</name>
    <dbReference type="NCBI Taxonomy" id="1777061"/>
    <lineage>
        <taxon>Viruses</taxon>
        <taxon>Duplodnaviria</taxon>
        <taxon>Heunggongvirae</taxon>
        <taxon>Uroviricota</taxon>
        <taxon>Caudoviricetes</taxon>
        <taxon>Howevirus</taxon>
        <taxon>Howevirus howe</taxon>
    </lineage>
</organism>
<keyword evidence="1" id="KW-0472">Membrane</keyword>